<dbReference type="AlphaFoldDB" id="A0A0S6W4T6"/>
<dbReference type="Gene3D" id="3.40.50.12780">
    <property type="entry name" value="N-terminal domain of ligase-like"/>
    <property type="match status" value="1"/>
</dbReference>
<dbReference type="InterPro" id="IPR020845">
    <property type="entry name" value="AMP-binding_CS"/>
</dbReference>
<evidence type="ECO:0000313" key="7">
    <source>
        <dbReference type="Proteomes" id="UP000030700"/>
    </source>
</evidence>
<evidence type="ECO:0000256" key="3">
    <source>
        <dbReference type="SAM" id="Phobius"/>
    </source>
</evidence>
<evidence type="ECO:0000256" key="2">
    <source>
        <dbReference type="ARBA" id="ARBA00022598"/>
    </source>
</evidence>
<proteinExistence type="inferred from homology"/>
<feature type="domain" description="AMP-dependent synthetase/ligase" evidence="4">
    <location>
        <begin position="7"/>
        <end position="370"/>
    </location>
</feature>
<feature type="domain" description="AMP-binding enzyme C-terminal" evidence="5">
    <location>
        <begin position="420"/>
        <end position="495"/>
    </location>
</feature>
<evidence type="ECO:0000313" key="6">
    <source>
        <dbReference type="EMBL" id="GAK53201.1"/>
    </source>
</evidence>
<keyword evidence="3" id="KW-0472">Membrane</keyword>
<protein>
    <submittedName>
        <fullName evidence="6">Long-chain fatty-acid-CoA ligase</fullName>
    </submittedName>
</protein>
<dbReference type="Gene3D" id="3.30.300.30">
    <property type="match status" value="1"/>
</dbReference>
<dbReference type="GO" id="GO:0016878">
    <property type="term" value="F:acid-thiol ligase activity"/>
    <property type="evidence" value="ECO:0007669"/>
    <property type="project" value="UniProtKB-ARBA"/>
</dbReference>
<keyword evidence="7" id="KW-1185">Reference proteome</keyword>
<feature type="transmembrane region" description="Helical" evidence="3">
    <location>
        <begin position="203"/>
        <end position="225"/>
    </location>
</feature>
<reference evidence="6" key="1">
    <citation type="journal article" date="2015" name="PeerJ">
        <title>First genomic representation of candidate bacterial phylum KSB3 points to enhanced environmental sensing as a trigger of wastewater bulking.</title>
        <authorList>
            <person name="Sekiguchi Y."/>
            <person name="Ohashi A."/>
            <person name="Parks D.H."/>
            <person name="Yamauchi T."/>
            <person name="Tyson G.W."/>
            <person name="Hugenholtz P."/>
        </authorList>
    </citation>
    <scope>NUCLEOTIDE SEQUENCE [LARGE SCALE GENOMIC DNA]</scope>
</reference>
<keyword evidence="3" id="KW-0812">Transmembrane</keyword>
<feature type="transmembrane region" description="Helical" evidence="3">
    <location>
        <begin position="245"/>
        <end position="264"/>
    </location>
</feature>
<dbReference type="PANTHER" id="PTHR43767:SF1">
    <property type="entry name" value="NONRIBOSOMAL PEPTIDE SYNTHASE PES1 (EUROFUNG)-RELATED"/>
    <property type="match status" value="1"/>
</dbReference>
<dbReference type="Pfam" id="PF13193">
    <property type="entry name" value="AMP-binding_C"/>
    <property type="match status" value="1"/>
</dbReference>
<dbReference type="SUPFAM" id="SSF56801">
    <property type="entry name" value="Acetyl-CoA synthetase-like"/>
    <property type="match status" value="1"/>
</dbReference>
<evidence type="ECO:0000259" key="5">
    <source>
        <dbReference type="Pfam" id="PF13193"/>
    </source>
</evidence>
<name>A0A0S6W4T6_9BACT</name>
<dbReference type="Pfam" id="PF00501">
    <property type="entry name" value="AMP-binding"/>
    <property type="match status" value="1"/>
</dbReference>
<dbReference type="NCBIfam" id="NF004837">
    <property type="entry name" value="PRK06187.1"/>
    <property type="match status" value="1"/>
</dbReference>
<evidence type="ECO:0000259" key="4">
    <source>
        <dbReference type="Pfam" id="PF00501"/>
    </source>
</evidence>
<sequence>MTLGQMLEATAQRLPRKCAIKFSGRKISYRELNESVNKISYNLLSLGLKKGDRVGIFSENCPEYIMSYFGALKIGGIAVPINSFLTGAEVKFIVDNCQIQILITSSKFLKTLQPVLSQMPSIKKFIVIGEESDTAEYLSFATFLKNEKTNPPESSVSEDDLAVFIYTSGTTGHPKGAMLSHRNLVCNARDSTTATDFRERDKILVFLPLFHSFTFTVGVLTPLSLGSTILLLGSVKSMNEIRHAILFDRVSLFVGVPAVFNVLANKQFPWFFKYIHAIGLMVSGSAPLPTPVIGQIEQKFGCPLCEGYGLSEASPVVAVNPRYGVRKPGSIGLPLPNVEVKILDEHRKELPIGDVGELAVKGPNVMQGYFNMPEETAKTIVDGWLLTGDIAKLDQDGYIYIVDRKKDMLLVRGVNVYPREIEDVLYQHPKILECAVIGVPDESKGEIPKAFIVVKEGETLTEREVRDHIKERLAAYKHPKYIEFRPSLPKNATQKIMKRELR</sequence>
<dbReference type="InterPro" id="IPR045851">
    <property type="entry name" value="AMP-bd_C_sf"/>
</dbReference>
<organism evidence="6">
    <name type="scientific">Candidatus Moduliflexus flocculans</name>
    <dbReference type="NCBI Taxonomy" id="1499966"/>
    <lineage>
        <taxon>Bacteria</taxon>
        <taxon>Candidatus Moduliflexota</taxon>
        <taxon>Candidatus Moduliflexia</taxon>
        <taxon>Candidatus Moduliflexales</taxon>
        <taxon>Candidatus Moduliflexaceae</taxon>
    </lineage>
</organism>
<dbReference type="CDD" id="cd05936">
    <property type="entry name" value="FC-FACS_FadD_like"/>
    <property type="match status" value="1"/>
</dbReference>
<dbReference type="HOGENOM" id="CLU_000022_59_10_0"/>
<dbReference type="PANTHER" id="PTHR43767">
    <property type="entry name" value="LONG-CHAIN-FATTY-ACID--COA LIGASE"/>
    <property type="match status" value="1"/>
</dbReference>
<dbReference type="FunFam" id="3.30.300.30:FF:000008">
    <property type="entry name" value="2,3-dihydroxybenzoate-AMP ligase"/>
    <property type="match status" value="1"/>
</dbReference>
<keyword evidence="3" id="KW-1133">Transmembrane helix</keyword>
<dbReference type="InterPro" id="IPR000873">
    <property type="entry name" value="AMP-dep_synth/lig_dom"/>
</dbReference>
<evidence type="ECO:0000256" key="1">
    <source>
        <dbReference type="ARBA" id="ARBA00006432"/>
    </source>
</evidence>
<dbReference type="InterPro" id="IPR050237">
    <property type="entry name" value="ATP-dep_AMP-bd_enzyme"/>
</dbReference>
<dbReference type="PROSITE" id="PS00455">
    <property type="entry name" value="AMP_BINDING"/>
    <property type="match status" value="1"/>
</dbReference>
<keyword evidence="2 6" id="KW-0436">Ligase</keyword>
<dbReference type="InterPro" id="IPR025110">
    <property type="entry name" value="AMP-bd_C"/>
</dbReference>
<dbReference type="EMBL" id="DF820459">
    <property type="protein sequence ID" value="GAK53201.1"/>
    <property type="molecule type" value="Genomic_DNA"/>
</dbReference>
<dbReference type="STRING" id="1499966.U14_04464"/>
<dbReference type="InterPro" id="IPR042099">
    <property type="entry name" value="ANL_N_sf"/>
</dbReference>
<dbReference type="Proteomes" id="UP000030700">
    <property type="component" value="Unassembled WGS sequence"/>
</dbReference>
<gene>
    <name evidence="6" type="ORF">U14_04464</name>
</gene>
<comment type="similarity">
    <text evidence="1">Belongs to the ATP-dependent AMP-binding enzyme family.</text>
</comment>
<accession>A0A0S6W4T6</accession>